<feature type="compositionally biased region" description="Polar residues" evidence="4">
    <location>
        <begin position="409"/>
        <end position="420"/>
    </location>
</feature>
<accession>A0AAU9ITP2</accession>
<evidence type="ECO:0000313" key="7">
    <source>
        <dbReference type="Proteomes" id="UP001162131"/>
    </source>
</evidence>
<dbReference type="PANTHER" id="PTHR22870:SF466">
    <property type="entry name" value="ANKYRIN REPEAT-CONTAINING PROTEIN"/>
    <property type="match status" value="1"/>
</dbReference>
<dbReference type="SUPFAM" id="SSF50985">
    <property type="entry name" value="RCC1/BLIP-II"/>
    <property type="match status" value="1"/>
</dbReference>
<sequence>MELLICGRFGNLNLTPKSTKLRISPVCLEANNETLFILDSEGNVHYSELKGTYIDLIQIPLRLKSISISCGKEHCALITDTRELYTWGNGDSGALGLGNTQSAHEPQKITFSRDYQIEKISCGGWHTLGLFRKHSSATCLLVFGRGNEGQLGTGRSSRELTPVKVELMESVCDISSGISHSAAIGNSGSLYTAGFNRFGQLGLGHKKNSYKFERVRLENVEQVSCGHHTAAISQGKLYIWGTGVFGEFLEPNLVSSVNESIVKVTVGECSGAAVDVSKKLWTWGSNTHGELGTGDLNPQPEPTKVLTSYQILYSVMTPSFSAVISKKVNLSSSFAFNSTKLTASSPNNVASLSSYFKSPSPTRDERDSLMTTEKINIRLPPPDKDAIKIIVNDPEEEQNSSRSYRSSSKGNQKRTYTDEASSARYYENLSARGSQKRIDTEEVKNSARYYENPSGLGNQKANEVSSRRKEGLSTEEYDQKLAARGNVSRREEEIIENRREEEYGREYEDEGIEGKINSARSQKAENYETQKASKYEEGAESDKKKRANQEERDVKYEMKKIVEENHILRQDFDALKQENENLRFRLLDTQSRVQYVIHPDAIEELKNENKALKETVNSFNEEQAKYFDIIGAERQEKESLEEILASVKEELETIKDENVSLNEENYYLNQKLEQLVQECNEKSSLEEILAQTKQEFESSSETLKNENAALSKENYDLNESLKQITIEKESLEDMLAHTKQEYESSLETLKKENISLSEENYDLHQRLEQLAHENHDILIKVADLEELLNNTNLQLCDSQSQTAALELKNEILQKQFQEAELSKHGLMETLERDLEARARDYKEKAISILSTPPPELEESREDTPLHIASLGNHSIEEPYEKAYDQSDEETLPPRSFKTNRRGLSAQHQLRISRSAAKKMKIDDDPFPELRSSSPLTPRESIVFEPKHTFPKMSSSGGGLEDIKNKVKALKKDKMMLQNEIHRYEKRFHA</sequence>
<keyword evidence="3" id="KW-0175">Coiled coil</keyword>
<evidence type="ECO:0000256" key="1">
    <source>
        <dbReference type="ARBA" id="ARBA00022737"/>
    </source>
</evidence>
<dbReference type="InterPro" id="IPR009091">
    <property type="entry name" value="RCC1/BLIP-II"/>
</dbReference>
<dbReference type="InterPro" id="IPR051210">
    <property type="entry name" value="Ub_ligase/GEF_domain"/>
</dbReference>
<dbReference type="PROSITE" id="PS50012">
    <property type="entry name" value="RCC1_3"/>
    <property type="match status" value="5"/>
</dbReference>
<dbReference type="Proteomes" id="UP001162131">
    <property type="component" value="Unassembled WGS sequence"/>
</dbReference>
<protein>
    <recommendedName>
        <fullName evidence="5">RCC1-like domain-containing protein</fullName>
    </recommendedName>
</protein>
<dbReference type="InterPro" id="IPR000408">
    <property type="entry name" value="Reg_chr_condens"/>
</dbReference>
<feature type="region of interest" description="Disordered" evidence="4">
    <location>
        <begin position="883"/>
        <end position="908"/>
    </location>
</feature>
<proteinExistence type="predicted"/>
<feature type="region of interest" description="Disordered" evidence="4">
    <location>
        <begin position="503"/>
        <end position="551"/>
    </location>
</feature>
<organism evidence="6 7">
    <name type="scientific">Blepharisma stoltei</name>
    <dbReference type="NCBI Taxonomy" id="1481888"/>
    <lineage>
        <taxon>Eukaryota</taxon>
        <taxon>Sar</taxon>
        <taxon>Alveolata</taxon>
        <taxon>Ciliophora</taxon>
        <taxon>Postciliodesmatophora</taxon>
        <taxon>Heterotrichea</taxon>
        <taxon>Heterotrichida</taxon>
        <taxon>Blepharismidae</taxon>
        <taxon>Blepharisma</taxon>
    </lineage>
</organism>
<evidence type="ECO:0000313" key="6">
    <source>
        <dbReference type="EMBL" id="CAG9314595.1"/>
    </source>
</evidence>
<feature type="coiled-coil region" evidence="3">
    <location>
        <begin position="558"/>
        <end position="822"/>
    </location>
</feature>
<keyword evidence="7" id="KW-1185">Reference proteome</keyword>
<dbReference type="Pfam" id="PF25390">
    <property type="entry name" value="WD40_RLD"/>
    <property type="match status" value="1"/>
</dbReference>
<feature type="domain" description="RCC1-like" evidence="5">
    <location>
        <begin position="64"/>
        <end position="306"/>
    </location>
</feature>
<evidence type="ECO:0000256" key="4">
    <source>
        <dbReference type="SAM" id="MobiDB-lite"/>
    </source>
</evidence>
<dbReference type="EMBL" id="CAJZBQ010000012">
    <property type="protein sequence ID" value="CAG9314595.1"/>
    <property type="molecule type" value="Genomic_DNA"/>
</dbReference>
<comment type="caution">
    <text evidence="6">The sequence shown here is derived from an EMBL/GenBank/DDBJ whole genome shotgun (WGS) entry which is preliminary data.</text>
</comment>
<feature type="repeat" description="RCC1" evidence="2">
    <location>
        <begin position="82"/>
        <end position="133"/>
    </location>
</feature>
<feature type="repeat" description="RCC1" evidence="2">
    <location>
        <begin position="278"/>
        <end position="327"/>
    </location>
</feature>
<dbReference type="PANTHER" id="PTHR22870">
    <property type="entry name" value="REGULATOR OF CHROMOSOME CONDENSATION"/>
    <property type="match status" value="1"/>
</dbReference>
<feature type="repeat" description="RCC1" evidence="2">
    <location>
        <begin position="235"/>
        <end position="277"/>
    </location>
</feature>
<feature type="region of interest" description="Disordered" evidence="4">
    <location>
        <begin position="392"/>
        <end position="489"/>
    </location>
</feature>
<feature type="compositionally biased region" description="Basic and acidic residues" evidence="4">
    <location>
        <begin position="436"/>
        <end position="445"/>
    </location>
</feature>
<dbReference type="PROSITE" id="PS00626">
    <property type="entry name" value="RCC1_2"/>
    <property type="match status" value="1"/>
</dbReference>
<evidence type="ECO:0000256" key="2">
    <source>
        <dbReference type="PROSITE-ProRule" id="PRU00235"/>
    </source>
</evidence>
<feature type="repeat" description="RCC1" evidence="2">
    <location>
        <begin position="188"/>
        <end position="236"/>
    </location>
</feature>
<dbReference type="Gene3D" id="2.130.10.30">
    <property type="entry name" value="Regulator of chromosome condensation 1/beta-lactamase-inhibitor protein II"/>
    <property type="match status" value="1"/>
</dbReference>
<name>A0AAU9ITP2_9CILI</name>
<reference evidence="6" key="1">
    <citation type="submission" date="2021-09" db="EMBL/GenBank/DDBJ databases">
        <authorList>
            <consortium name="AG Swart"/>
            <person name="Singh M."/>
            <person name="Singh A."/>
            <person name="Seah K."/>
            <person name="Emmerich C."/>
        </authorList>
    </citation>
    <scope>NUCLEOTIDE SEQUENCE</scope>
    <source>
        <strain evidence="6">ATCC30299</strain>
    </source>
</reference>
<evidence type="ECO:0000259" key="5">
    <source>
        <dbReference type="Pfam" id="PF25390"/>
    </source>
</evidence>
<dbReference type="AlphaFoldDB" id="A0AAU9ITP2"/>
<feature type="compositionally biased region" description="Basic and acidic residues" evidence="4">
    <location>
        <begin position="522"/>
        <end position="551"/>
    </location>
</feature>
<keyword evidence="1" id="KW-0677">Repeat</keyword>
<feature type="compositionally biased region" description="Polar residues" evidence="4">
    <location>
        <begin position="455"/>
        <end position="464"/>
    </location>
</feature>
<evidence type="ECO:0000256" key="3">
    <source>
        <dbReference type="SAM" id="Coils"/>
    </source>
</evidence>
<feature type="repeat" description="RCC1" evidence="2">
    <location>
        <begin position="138"/>
        <end position="187"/>
    </location>
</feature>
<gene>
    <name evidence="6" type="ORF">BSTOLATCC_MIC11596</name>
</gene>
<dbReference type="InterPro" id="IPR058923">
    <property type="entry name" value="RCC1-like_dom"/>
</dbReference>
<feature type="compositionally biased region" description="Basic and acidic residues" evidence="4">
    <location>
        <begin position="465"/>
        <end position="481"/>
    </location>
</feature>
<dbReference type="PRINTS" id="PR00633">
    <property type="entry name" value="RCCNDNSATION"/>
</dbReference>
<feature type="coiled-coil region" evidence="3">
    <location>
        <begin position="959"/>
        <end position="986"/>
    </location>
</feature>